<accession>A0A0J7N0C4</accession>
<sequence length="161" mass="18663">MNSEESKDDSQSKSLESEQLKTKKQKMKYDQKYKKEWQMEEAFGKWLQSDKENKCGAYCKVCNKTIKVRAGKIQLYKHMETAMHQRLSKSTKKQVNLPDITKTLVNQDGFKKRADLYLAAYVAEHNLSFNSVNHLPSLIEAICPEYENGKKFNAIVPNAQH</sequence>
<evidence type="ECO:0008006" key="4">
    <source>
        <dbReference type="Google" id="ProtNLM"/>
    </source>
</evidence>
<keyword evidence="3" id="KW-1185">Reference proteome</keyword>
<dbReference type="AlphaFoldDB" id="A0A0J7N0C4"/>
<organism evidence="2 3">
    <name type="scientific">Lasius niger</name>
    <name type="common">Black garden ant</name>
    <dbReference type="NCBI Taxonomy" id="67767"/>
    <lineage>
        <taxon>Eukaryota</taxon>
        <taxon>Metazoa</taxon>
        <taxon>Ecdysozoa</taxon>
        <taxon>Arthropoda</taxon>
        <taxon>Hexapoda</taxon>
        <taxon>Insecta</taxon>
        <taxon>Pterygota</taxon>
        <taxon>Neoptera</taxon>
        <taxon>Endopterygota</taxon>
        <taxon>Hymenoptera</taxon>
        <taxon>Apocrita</taxon>
        <taxon>Aculeata</taxon>
        <taxon>Formicoidea</taxon>
        <taxon>Formicidae</taxon>
        <taxon>Formicinae</taxon>
        <taxon>Lasius</taxon>
        <taxon>Lasius</taxon>
    </lineage>
</organism>
<dbReference type="EMBL" id="LBMM01012630">
    <property type="protein sequence ID" value="KMQ86095.1"/>
    <property type="molecule type" value="Genomic_DNA"/>
</dbReference>
<protein>
    <recommendedName>
        <fullName evidence="4">BED-type domain-containing protein</fullName>
    </recommendedName>
</protein>
<evidence type="ECO:0000256" key="1">
    <source>
        <dbReference type="SAM" id="MobiDB-lite"/>
    </source>
</evidence>
<feature type="region of interest" description="Disordered" evidence="1">
    <location>
        <begin position="1"/>
        <end position="28"/>
    </location>
</feature>
<dbReference type="OrthoDB" id="7674489at2759"/>
<gene>
    <name evidence="2" type="ORF">RF55_15025</name>
</gene>
<name>A0A0J7N0C4_LASNI</name>
<dbReference type="PaxDb" id="67767-A0A0J7N0C4"/>
<dbReference type="Proteomes" id="UP000036403">
    <property type="component" value="Unassembled WGS sequence"/>
</dbReference>
<proteinExistence type="predicted"/>
<reference evidence="2 3" key="1">
    <citation type="submission" date="2015-04" db="EMBL/GenBank/DDBJ databases">
        <title>Lasius niger genome sequencing.</title>
        <authorList>
            <person name="Konorov E.A."/>
            <person name="Nikitin M.A."/>
            <person name="Kirill M.V."/>
            <person name="Chang P."/>
        </authorList>
    </citation>
    <scope>NUCLEOTIDE SEQUENCE [LARGE SCALE GENOMIC DNA]</scope>
    <source>
        <tissue evidence="2">Whole</tissue>
    </source>
</reference>
<evidence type="ECO:0000313" key="3">
    <source>
        <dbReference type="Proteomes" id="UP000036403"/>
    </source>
</evidence>
<evidence type="ECO:0000313" key="2">
    <source>
        <dbReference type="EMBL" id="KMQ86095.1"/>
    </source>
</evidence>
<comment type="caution">
    <text evidence="2">The sequence shown here is derived from an EMBL/GenBank/DDBJ whole genome shotgun (WGS) entry which is preliminary data.</text>
</comment>